<sequence>MVLGPLSESRSSMLKGAFSAKAFASPDDWDQATENGCDPISAILGM</sequence>
<evidence type="ECO:0000313" key="1">
    <source>
        <dbReference type="EMBL" id="RYN72581.1"/>
    </source>
</evidence>
<protein>
    <submittedName>
        <fullName evidence="1">Uncharacterized protein</fullName>
    </submittedName>
</protein>
<dbReference type="Proteomes" id="UP000291422">
    <property type="component" value="Unassembled WGS sequence"/>
</dbReference>
<gene>
    <name evidence="1" type="ORF">AA0117_g8437</name>
</gene>
<name>A0A4Q4NBE9_ALTAL</name>
<dbReference type="EMBL" id="PDXD01000025">
    <property type="protein sequence ID" value="RYN72581.1"/>
    <property type="molecule type" value="Genomic_DNA"/>
</dbReference>
<proteinExistence type="predicted"/>
<evidence type="ECO:0000313" key="2">
    <source>
        <dbReference type="Proteomes" id="UP000291422"/>
    </source>
</evidence>
<dbReference type="AlphaFoldDB" id="A0A4Q4NBE9"/>
<organism evidence="1 2">
    <name type="scientific">Alternaria alternata</name>
    <name type="common">Alternaria rot fungus</name>
    <name type="synonym">Torula alternata</name>
    <dbReference type="NCBI Taxonomy" id="5599"/>
    <lineage>
        <taxon>Eukaryota</taxon>
        <taxon>Fungi</taxon>
        <taxon>Dikarya</taxon>
        <taxon>Ascomycota</taxon>
        <taxon>Pezizomycotina</taxon>
        <taxon>Dothideomycetes</taxon>
        <taxon>Pleosporomycetidae</taxon>
        <taxon>Pleosporales</taxon>
        <taxon>Pleosporineae</taxon>
        <taxon>Pleosporaceae</taxon>
        <taxon>Alternaria</taxon>
        <taxon>Alternaria sect. Alternaria</taxon>
        <taxon>Alternaria alternata complex</taxon>
    </lineage>
</organism>
<reference evidence="2" key="1">
    <citation type="journal article" date="2019" name="bioRxiv">
        <title>Genomics, evolutionary history and diagnostics of the Alternaria alternata species group including apple and Asian pear pathotypes.</title>
        <authorList>
            <person name="Armitage A.D."/>
            <person name="Cockerton H.M."/>
            <person name="Sreenivasaprasad S."/>
            <person name="Woodhall J.W."/>
            <person name="Lane C.R."/>
            <person name="Harrison R.J."/>
            <person name="Clarkson J.P."/>
        </authorList>
    </citation>
    <scope>NUCLEOTIDE SEQUENCE [LARGE SCALE GENOMIC DNA]</scope>
    <source>
        <strain evidence="2">FERA 1177</strain>
    </source>
</reference>
<accession>A0A4Q4NBE9</accession>
<comment type="caution">
    <text evidence="1">The sequence shown here is derived from an EMBL/GenBank/DDBJ whole genome shotgun (WGS) entry which is preliminary data.</text>
</comment>